<feature type="binding site" evidence="7">
    <location>
        <position position="310"/>
    </location>
    <ligand>
        <name>3-phosphoshikimate</name>
        <dbReference type="ChEBI" id="CHEBI:145989"/>
    </ligand>
</feature>
<accession>G4NMV0</accession>
<dbReference type="PROSITE" id="PS00885">
    <property type="entry name" value="EPSP_SYNTHASE_2"/>
    <property type="match status" value="1"/>
</dbReference>
<comment type="subcellular location">
    <subcellularLocation>
        <location evidence="7">Cytoplasm</location>
    </subcellularLocation>
</comment>
<dbReference type="GO" id="GO:0009073">
    <property type="term" value="P:aromatic amino acid family biosynthetic process"/>
    <property type="evidence" value="ECO:0007669"/>
    <property type="project" value="UniProtKB-KW"/>
</dbReference>
<dbReference type="GO" id="GO:0009423">
    <property type="term" value="P:chorismate biosynthetic process"/>
    <property type="evidence" value="ECO:0007669"/>
    <property type="project" value="UniProtKB-UniRule"/>
</dbReference>
<keyword evidence="4 7" id="KW-0808">Transferase</keyword>
<dbReference type="EMBL" id="CP002401">
    <property type="protein sequence ID" value="AEP35214.1"/>
    <property type="molecule type" value="Genomic_DNA"/>
</dbReference>
<dbReference type="PANTHER" id="PTHR21090">
    <property type="entry name" value="AROM/DEHYDROQUINATE SYNTHASE"/>
    <property type="match status" value="1"/>
</dbReference>
<evidence type="ECO:0000256" key="5">
    <source>
        <dbReference type="ARBA" id="ARBA00023141"/>
    </source>
</evidence>
<keyword evidence="5 7" id="KW-0057">Aromatic amino acid biosynthesis</keyword>
<dbReference type="InterPro" id="IPR023193">
    <property type="entry name" value="EPSP_synthase_CS"/>
</dbReference>
<proteinExistence type="inferred from homology"/>
<dbReference type="InterPro" id="IPR036968">
    <property type="entry name" value="Enolpyruvate_Tfrase_sf"/>
</dbReference>
<evidence type="ECO:0000313" key="9">
    <source>
        <dbReference type="EMBL" id="AEP35214.1"/>
    </source>
</evidence>
<dbReference type="GO" id="GO:0005737">
    <property type="term" value="C:cytoplasm"/>
    <property type="evidence" value="ECO:0007669"/>
    <property type="project" value="UniProtKB-SubCell"/>
</dbReference>
<comment type="catalytic activity">
    <reaction evidence="6">
        <text>3-phosphoshikimate + phosphoenolpyruvate = 5-O-(1-carboxyvinyl)-3-phosphoshikimate + phosphate</text>
        <dbReference type="Rhea" id="RHEA:21256"/>
        <dbReference type="ChEBI" id="CHEBI:43474"/>
        <dbReference type="ChEBI" id="CHEBI:57701"/>
        <dbReference type="ChEBI" id="CHEBI:58702"/>
        <dbReference type="ChEBI" id="CHEBI:145989"/>
        <dbReference type="EC" id="2.5.1.19"/>
    </reaction>
    <physiologicalReaction direction="left-to-right" evidence="6">
        <dbReference type="Rhea" id="RHEA:21257"/>
    </physiologicalReaction>
</comment>
<accession>H1ZNB3</accession>
<feature type="binding site" evidence="7">
    <location>
        <position position="341"/>
    </location>
    <ligand>
        <name>phosphoenolpyruvate</name>
        <dbReference type="ChEBI" id="CHEBI:58702"/>
    </ligand>
</feature>
<dbReference type="Pfam" id="PF00275">
    <property type="entry name" value="EPSP_synthase"/>
    <property type="match status" value="1"/>
</dbReference>
<dbReference type="PIRSF" id="PIRSF000505">
    <property type="entry name" value="EPSPS"/>
    <property type="match status" value="1"/>
</dbReference>
<feature type="binding site" evidence="7">
    <location>
        <position position="337"/>
    </location>
    <ligand>
        <name>3-phosphoshikimate</name>
        <dbReference type="ChEBI" id="CHEBI:145989"/>
    </ligand>
</feature>
<sequence>MVSSNQDLLISPSIPYGEIAVPPSKSHSLRAILFASLSKGTSIIENCLFSPDSQAMLTACEKMGAHVRRIGDSLHIQGNPDPHHCHPRYFHMGNSGIALRFLTALSTLSPTPTLITGSHTLKRRPIAPLLSSLKQLGAHIRQKTSSSIPFTIHGPLSPGHVTISGQDSQYASALAITAALAPYPLSFSIENLKERPWFDLTLDWLHSLNISFLRDQDSLTFPGGQSLESFSYSVPGDYSSAAFLASFGLLSSSSKPTILRNLSSQDSQGDKLLFSLLKQLGAHILIGKHHIEMHPSSFSGGEIDMDPFIDALPILAVLCCFAKNPSRLYNALGAKDKESNRIEAIAHELQKMGGSVHPTRDGLYIKPSRLHGAVVDSHNDHRIAMALAVAGVHASSGQTLLCNTQCINKSFPYFVIAAQTLHANVRHYQADFPLRSSFCR</sequence>
<gene>
    <name evidence="7" type="primary">aroA</name>
    <name evidence="9" type="ordered locus">CTO_0398</name>
</gene>
<evidence type="ECO:0000256" key="1">
    <source>
        <dbReference type="ARBA" id="ARBA00004811"/>
    </source>
</evidence>
<dbReference type="PROSITE" id="PS00104">
    <property type="entry name" value="EPSP_SYNTHASE_1"/>
    <property type="match status" value="1"/>
</dbReference>
<dbReference type="PATRIC" id="fig|580047.4.peg.405"/>
<feature type="binding site" evidence="7">
    <location>
        <position position="382"/>
    </location>
    <ligand>
        <name>phosphoenolpyruvate</name>
        <dbReference type="ChEBI" id="CHEBI:58702"/>
    </ligand>
</feature>
<dbReference type="AlphaFoldDB" id="G4NMV0"/>
<dbReference type="Gene3D" id="3.65.10.10">
    <property type="entry name" value="Enolpyruvate transferase domain"/>
    <property type="match status" value="2"/>
</dbReference>
<name>G4NMV0_CHLT4</name>
<evidence type="ECO:0000259" key="8">
    <source>
        <dbReference type="Pfam" id="PF00275"/>
    </source>
</evidence>
<dbReference type="SMR" id="G4NMV0"/>
<feature type="binding site" evidence="7">
    <location>
        <position position="169"/>
    </location>
    <ligand>
        <name>3-phosphoshikimate</name>
        <dbReference type="ChEBI" id="CHEBI:145989"/>
    </ligand>
</feature>
<dbReference type="EC" id="2.5.1.19" evidence="7"/>
<feature type="binding site" evidence="7">
    <location>
        <position position="96"/>
    </location>
    <ligand>
        <name>phosphoenolpyruvate</name>
        <dbReference type="ChEBI" id="CHEBI:58702"/>
    </ligand>
</feature>
<evidence type="ECO:0000256" key="3">
    <source>
        <dbReference type="ARBA" id="ARBA00022605"/>
    </source>
</evidence>
<comment type="subunit">
    <text evidence="7">Monomer.</text>
</comment>
<dbReference type="RefSeq" id="WP_011324703.1">
    <property type="nucleotide sequence ID" value="NC_016798.1"/>
</dbReference>
<dbReference type="GO" id="GO:0008652">
    <property type="term" value="P:amino acid biosynthetic process"/>
    <property type="evidence" value="ECO:0007669"/>
    <property type="project" value="UniProtKB-KW"/>
</dbReference>
<reference evidence="9 10" key="1">
    <citation type="journal article" date="2011" name="J. Exp. Med.">
        <title>A live-attenuated chlamydial vaccine protects against trachoma in nonhuman primates.</title>
        <authorList>
            <person name="Kari L."/>
            <person name="Whitmire W.M."/>
            <person name="Olivares-Zavaleta N."/>
            <person name="Goheen M.M."/>
            <person name="Taylor L.D."/>
            <person name="Carlson J.H."/>
            <person name="Sturdevant G.L."/>
            <person name="Lu C."/>
            <person name="Bakios L.E."/>
            <person name="Randall L.B."/>
            <person name="Parnell M.J."/>
            <person name="Zhong G."/>
            <person name="Caldwell H.D."/>
        </authorList>
    </citation>
    <scope>NUCLEOTIDE SEQUENCE [LARGE SCALE GENOMIC DNA]</scope>
    <source>
        <strain evidence="9 10">A2497</strain>
    </source>
</reference>
<dbReference type="Proteomes" id="UP000009287">
    <property type="component" value="Chromosome"/>
</dbReference>
<feature type="binding site" evidence="7">
    <location>
        <position position="30"/>
    </location>
    <ligand>
        <name>3-phosphoshikimate</name>
        <dbReference type="ChEBI" id="CHEBI:145989"/>
    </ligand>
</feature>
<feature type="active site" description="Proton acceptor" evidence="7">
    <location>
        <position position="310"/>
    </location>
</feature>
<comment type="pathway">
    <text evidence="1 7">Metabolic intermediate biosynthesis; chorismate biosynthesis; chorismate from D-erythrose 4-phosphate and phosphoenolpyruvate: step 6/7.</text>
</comment>
<dbReference type="UniPathway" id="UPA00053">
    <property type="reaction ID" value="UER00089"/>
</dbReference>
<keyword evidence="7" id="KW-0963">Cytoplasm</keyword>
<feature type="domain" description="Enolpyruvate transferase" evidence="8">
    <location>
        <begin position="17"/>
        <end position="415"/>
    </location>
</feature>
<dbReference type="InterPro" id="IPR013792">
    <property type="entry name" value="RNA3'P_cycl/enolpyr_Trfase_a/b"/>
</dbReference>
<dbReference type="InterPro" id="IPR001986">
    <property type="entry name" value="Enolpyruvate_Tfrase_dom"/>
</dbReference>
<feature type="binding site" evidence="7">
    <location>
        <position position="25"/>
    </location>
    <ligand>
        <name>phosphoenolpyruvate</name>
        <dbReference type="ChEBI" id="CHEBI:58702"/>
    </ligand>
</feature>
<protein>
    <recommendedName>
        <fullName evidence="7">3-phosphoshikimate 1-carboxyvinyltransferase</fullName>
        <ecNumber evidence="7">2.5.1.19</ecNumber>
    </recommendedName>
    <alternativeName>
        <fullName evidence="7">5-enolpyruvylshikimate-3-phosphate synthase</fullName>
        <shortName evidence="7">EPSP synthase</shortName>
        <shortName evidence="7">EPSPS</shortName>
    </alternativeName>
</protein>
<dbReference type="GO" id="GO:0003866">
    <property type="term" value="F:3-phosphoshikimate 1-carboxyvinyltransferase activity"/>
    <property type="evidence" value="ECO:0007669"/>
    <property type="project" value="UniProtKB-UniRule"/>
</dbReference>
<comment type="caution">
    <text evidence="7">Lacks conserved residue(s) required for the propagation of feature annotation.</text>
</comment>
<dbReference type="NCBIfam" id="TIGR01356">
    <property type="entry name" value="aroA"/>
    <property type="match status" value="1"/>
</dbReference>
<feature type="binding site" evidence="7">
    <location>
        <position position="169"/>
    </location>
    <ligand>
        <name>phosphoenolpyruvate</name>
        <dbReference type="ChEBI" id="CHEBI:58702"/>
    </ligand>
</feature>
<dbReference type="InterPro" id="IPR006264">
    <property type="entry name" value="EPSP_synthase"/>
</dbReference>
<dbReference type="HAMAP" id="MF_00210">
    <property type="entry name" value="EPSP_synth"/>
    <property type="match status" value="1"/>
</dbReference>
<comment type="similarity">
    <text evidence="2 7">Belongs to the EPSP synthase family.</text>
</comment>
<organism evidence="9 10">
    <name type="scientific">Chlamydia trachomatis serovar A (strain A2497)</name>
    <dbReference type="NCBI Taxonomy" id="580047"/>
    <lineage>
        <taxon>Bacteria</taxon>
        <taxon>Pseudomonadati</taxon>
        <taxon>Chlamydiota</taxon>
        <taxon>Chlamydiia</taxon>
        <taxon>Chlamydiales</taxon>
        <taxon>Chlamydiaceae</taxon>
        <taxon>Chlamydia/Chlamydophila group</taxon>
        <taxon>Chlamydia</taxon>
    </lineage>
</organism>
<feature type="binding site" evidence="7">
    <location>
        <position position="168"/>
    </location>
    <ligand>
        <name>3-phosphoshikimate</name>
        <dbReference type="ChEBI" id="CHEBI:145989"/>
    </ligand>
</feature>
<dbReference type="KEGG" id="cra:CTO_0398"/>
<dbReference type="SUPFAM" id="SSF55205">
    <property type="entry name" value="EPT/RTPC-like"/>
    <property type="match status" value="1"/>
</dbReference>
<dbReference type="CDD" id="cd01556">
    <property type="entry name" value="EPSP_synthase"/>
    <property type="match status" value="1"/>
</dbReference>
<evidence type="ECO:0000256" key="2">
    <source>
        <dbReference type="ARBA" id="ARBA00009948"/>
    </source>
</evidence>
<evidence type="ECO:0000256" key="7">
    <source>
        <dbReference type="HAMAP-Rule" id="MF_00210"/>
    </source>
</evidence>
<evidence type="ECO:0000313" key="10">
    <source>
        <dbReference type="Proteomes" id="UP000009287"/>
    </source>
</evidence>
<evidence type="ECO:0000256" key="6">
    <source>
        <dbReference type="ARBA" id="ARBA00044633"/>
    </source>
</evidence>
<feature type="binding site" evidence="7">
    <location>
        <position position="26"/>
    </location>
    <ligand>
        <name>3-phosphoshikimate</name>
        <dbReference type="ChEBI" id="CHEBI:145989"/>
    </ligand>
</feature>
<feature type="binding site" evidence="7">
    <location>
        <position position="25"/>
    </location>
    <ligand>
        <name>3-phosphoshikimate</name>
        <dbReference type="ChEBI" id="CHEBI:145989"/>
    </ligand>
</feature>
<dbReference type="PANTHER" id="PTHR21090:SF5">
    <property type="entry name" value="PENTAFUNCTIONAL AROM POLYPEPTIDE"/>
    <property type="match status" value="1"/>
</dbReference>
<keyword evidence="3 7" id="KW-0028">Amino-acid biosynthesis</keyword>
<feature type="binding site" evidence="7">
    <location>
        <position position="124"/>
    </location>
    <ligand>
        <name>phosphoenolpyruvate</name>
        <dbReference type="ChEBI" id="CHEBI:58702"/>
    </ligand>
</feature>
<dbReference type="KEGG" id="cty:CTR_3641"/>
<feature type="binding site" evidence="7">
    <location>
        <position position="409"/>
    </location>
    <ligand>
        <name>phosphoenolpyruvate</name>
        <dbReference type="ChEBI" id="CHEBI:58702"/>
    </ligand>
</feature>
<evidence type="ECO:0000256" key="4">
    <source>
        <dbReference type="ARBA" id="ARBA00022679"/>
    </source>
</evidence>
<comment type="function">
    <text evidence="7">Catalyzes the transfer of the enolpyruvyl moiety of phosphoenolpyruvate (PEP) to the 5-hydroxyl of shikimate-3-phosphate (S3P) to produce enolpyruvyl shikimate-3-phosphate and inorganic phosphate.</text>
</comment>